<feature type="transmembrane region" description="Helical" evidence="6">
    <location>
        <begin position="238"/>
        <end position="259"/>
    </location>
</feature>
<dbReference type="Gene3D" id="1.10.3730.20">
    <property type="match status" value="1"/>
</dbReference>
<dbReference type="GO" id="GO:0016020">
    <property type="term" value="C:membrane"/>
    <property type="evidence" value="ECO:0007669"/>
    <property type="project" value="UniProtKB-SubCell"/>
</dbReference>
<keyword evidence="3 6" id="KW-0812">Transmembrane</keyword>
<keyword evidence="9" id="KW-1185">Reference proteome</keyword>
<comment type="similarity">
    <text evidence="2">Belongs to the EamA transporter family.</text>
</comment>
<dbReference type="Proteomes" id="UP000617145">
    <property type="component" value="Unassembled WGS sequence"/>
</dbReference>
<reference evidence="8" key="1">
    <citation type="journal article" date="2014" name="Int. J. Syst. Evol. Microbiol.">
        <title>Complete genome sequence of Corynebacterium casei LMG S-19264T (=DSM 44701T), isolated from a smear-ripened cheese.</title>
        <authorList>
            <consortium name="US DOE Joint Genome Institute (JGI-PGF)"/>
            <person name="Walter F."/>
            <person name="Albersmeier A."/>
            <person name="Kalinowski J."/>
            <person name="Ruckert C."/>
        </authorList>
    </citation>
    <scope>NUCLEOTIDE SEQUENCE</scope>
    <source>
        <strain evidence="8">CGMCC 1.15762</strain>
    </source>
</reference>
<dbReference type="AlphaFoldDB" id="A0A8J2ZLU8"/>
<feature type="transmembrane region" description="Helical" evidence="6">
    <location>
        <begin position="265"/>
        <end position="284"/>
    </location>
</feature>
<name>A0A8J2ZLU8_9RHOB</name>
<protein>
    <submittedName>
        <fullName evidence="8">Peptide ABC transporter permease</fullName>
    </submittedName>
</protein>
<reference evidence="8" key="2">
    <citation type="submission" date="2020-09" db="EMBL/GenBank/DDBJ databases">
        <authorList>
            <person name="Sun Q."/>
            <person name="Zhou Y."/>
        </authorList>
    </citation>
    <scope>NUCLEOTIDE SEQUENCE</scope>
    <source>
        <strain evidence="8">CGMCC 1.15762</strain>
    </source>
</reference>
<keyword evidence="4 6" id="KW-1133">Transmembrane helix</keyword>
<dbReference type="InterPro" id="IPR000620">
    <property type="entry name" value="EamA_dom"/>
</dbReference>
<dbReference type="SUPFAM" id="SSF103481">
    <property type="entry name" value="Multidrug resistance efflux transporter EmrE"/>
    <property type="match status" value="2"/>
</dbReference>
<feature type="transmembrane region" description="Helical" evidence="6">
    <location>
        <begin position="37"/>
        <end position="55"/>
    </location>
</feature>
<comment type="subcellular location">
    <subcellularLocation>
        <location evidence="1">Membrane</location>
        <topology evidence="1">Multi-pass membrane protein</topology>
    </subcellularLocation>
</comment>
<evidence type="ECO:0000256" key="4">
    <source>
        <dbReference type="ARBA" id="ARBA00022989"/>
    </source>
</evidence>
<organism evidence="8 9">
    <name type="scientific">Salipiger pallidus</name>
    <dbReference type="NCBI Taxonomy" id="1775170"/>
    <lineage>
        <taxon>Bacteria</taxon>
        <taxon>Pseudomonadati</taxon>
        <taxon>Pseudomonadota</taxon>
        <taxon>Alphaproteobacteria</taxon>
        <taxon>Rhodobacterales</taxon>
        <taxon>Roseobacteraceae</taxon>
        <taxon>Salipiger</taxon>
    </lineage>
</organism>
<evidence type="ECO:0000256" key="5">
    <source>
        <dbReference type="ARBA" id="ARBA00023136"/>
    </source>
</evidence>
<sequence>MELRAIVMGLAFAMMWSSAFASARIIVSAAPPLGSLALRFLVSGLLAVALARLMGQSWRLSRAQWRATIVFGLCQNALYLGLNFVAMQWVEASLASIIASVMPLLVALASWLLFKERLRPLGYAGLLAGIVGVTLIMGARLQGGADPLGVGLCVLGVISLAVATMSVRGAITGGNVMMIVGLQMLVGSALLWPVAIAFETPQVDWSWRLVAAFSYTVLVPGVAATFLWVVLVERIGAIRAATFHFLNPFFGVAVAAVLLGEPMGVYDVIGVAIITAGILAVQLSRLSSRK</sequence>
<dbReference type="InterPro" id="IPR037185">
    <property type="entry name" value="EmrE-like"/>
</dbReference>
<feature type="transmembrane region" description="Helical" evidence="6">
    <location>
        <begin position="92"/>
        <end position="114"/>
    </location>
</feature>
<evidence type="ECO:0000256" key="3">
    <source>
        <dbReference type="ARBA" id="ARBA00022692"/>
    </source>
</evidence>
<accession>A0A8J2ZLU8</accession>
<evidence type="ECO:0000259" key="7">
    <source>
        <dbReference type="Pfam" id="PF00892"/>
    </source>
</evidence>
<feature type="transmembrane region" description="Helical" evidence="6">
    <location>
        <begin position="147"/>
        <end position="167"/>
    </location>
</feature>
<keyword evidence="5 6" id="KW-0472">Membrane</keyword>
<dbReference type="PANTHER" id="PTHR32322:SF2">
    <property type="entry name" value="EAMA DOMAIN-CONTAINING PROTEIN"/>
    <property type="match status" value="1"/>
</dbReference>
<comment type="caution">
    <text evidence="8">The sequence shown here is derived from an EMBL/GenBank/DDBJ whole genome shotgun (WGS) entry which is preliminary data.</text>
</comment>
<proteinExistence type="inferred from homology"/>
<dbReference type="EMBL" id="BMJV01000007">
    <property type="protein sequence ID" value="GGG80682.1"/>
    <property type="molecule type" value="Genomic_DNA"/>
</dbReference>
<feature type="transmembrane region" description="Helical" evidence="6">
    <location>
        <begin position="179"/>
        <end position="198"/>
    </location>
</feature>
<evidence type="ECO:0000256" key="2">
    <source>
        <dbReference type="ARBA" id="ARBA00007362"/>
    </source>
</evidence>
<feature type="domain" description="EamA" evidence="7">
    <location>
        <begin position="148"/>
        <end position="281"/>
    </location>
</feature>
<feature type="transmembrane region" description="Helical" evidence="6">
    <location>
        <begin position="67"/>
        <end position="86"/>
    </location>
</feature>
<evidence type="ECO:0000256" key="6">
    <source>
        <dbReference type="SAM" id="Phobius"/>
    </source>
</evidence>
<gene>
    <name evidence="8" type="ORF">GCM10011415_32620</name>
</gene>
<dbReference type="RefSeq" id="WP_188791308.1">
    <property type="nucleotide sequence ID" value="NZ_BMJV01000007.1"/>
</dbReference>
<evidence type="ECO:0000313" key="9">
    <source>
        <dbReference type="Proteomes" id="UP000617145"/>
    </source>
</evidence>
<feature type="transmembrane region" description="Helical" evidence="6">
    <location>
        <begin position="210"/>
        <end position="231"/>
    </location>
</feature>
<dbReference type="Pfam" id="PF00892">
    <property type="entry name" value="EamA"/>
    <property type="match status" value="2"/>
</dbReference>
<feature type="domain" description="EamA" evidence="7">
    <location>
        <begin position="4"/>
        <end position="137"/>
    </location>
</feature>
<feature type="transmembrane region" description="Helical" evidence="6">
    <location>
        <begin position="121"/>
        <end position="141"/>
    </location>
</feature>
<evidence type="ECO:0000256" key="1">
    <source>
        <dbReference type="ARBA" id="ARBA00004141"/>
    </source>
</evidence>
<dbReference type="InterPro" id="IPR050638">
    <property type="entry name" value="AA-Vitamin_Transporters"/>
</dbReference>
<evidence type="ECO:0000313" key="8">
    <source>
        <dbReference type="EMBL" id="GGG80682.1"/>
    </source>
</evidence>
<dbReference type="PANTHER" id="PTHR32322">
    <property type="entry name" value="INNER MEMBRANE TRANSPORTER"/>
    <property type="match status" value="1"/>
</dbReference>